<dbReference type="OrthoDB" id="194386at2759"/>
<organism evidence="2 3">
    <name type="scientific">Ostreobium quekettii</name>
    <dbReference type="NCBI Taxonomy" id="121088"/>
    <lineage>
        <taxon>Eukaryota</taxon>
        <taxon>Viridiplantae</taxon>
        <taxon>Chlorophyta</taxon>
        <taxon>core chlorophytes</taxon>
        <taxon>Ulvophyceae</taxon>
        <taxon>TCBD clade</taxon>
        <taxon>Bryopsidales</taxon>
        <taxon>Ostreobineae</taxon>
        <taxon>Ostreobiaceae</taxon>
        <taxon>Ostreobium</taxon>
    </lineage>
</organism>
<protein>
    <submittedName>
        <fullName evidence="2">Uncharacterized protein</fullName>
    </submittedName>
</protein>
<comment type="caution">
    <text evidence="2">The sequence shown here is derived from an EMBL/GenBank/DDBJ whole genome shotgun (WGS) entry which is preliminary data.</text>
</comment>
<accession>A0A8S1IKI7</accession>
<gene>
    <name evidence="2" type="ORF">OSTQU699_LOCUS388</name>
</gene>
<reference evidence="2" key="1">
    <citation type="submission" date="2020-12" db="EMBL/GenBank/DDBJ databases">
        <authorList>
            <person name="Iha C."/>
        </authorList>
    </citation>
    <scope>NUCLEOTIDE SEQUENCE</scope>
</reference>
<feature type="chain" id="PRO_5035908726" evidence="1">
    <location>
        <begin position="24"/>
        <end position="142"/>
    </location>
</feature>
<keyword evidence="3" id="KW-1185">Reference proteome</keyword>
<keyword evidence="1" id="KW-0732">Signal</keyword>
<dbReference type="InterPro" id="IPR029063">
    <property type="entry name" value="SAM-dependent_MTases_sf"/>
</dbReference>
<feature type="signal peptide" evidence="1">
    <location>
        <begin position="1"/>
        <end position="23"/>
    </location>
</feature>
<evidence type="ECO:0000256" key="1">
    <source>
        <dbReference type="SAM" id="SignalP"/>
    </source>
</evidence>
<proteinExistence type="predicted"/>
<dbReference type="Proteomes" id="UP000708148">
    <property type="component" value="Unassembled WGS sequence"/>
</dbReference>
<evidence type="ECO:0000313" key="2">
    <source>
        <dbReference type="EMBL" id="CAD7695027.1"/>
    </source>
</evidence>
<name>A0A8S1IKI7_9CHLO</name>
<evidence type="ECO:0000313" key="3">
    <source>
        <dbReference type="Proteomes" id="UP000708148"/>
    </source>
</evidence>
<sequence>MCVVCASGFEFCVIGLLLKGVHCTTLKWEHGCQWQPDIVVGADVVYDPDAVPCLCGVVSSVLSSRHGAGSEPCQDGGQGVAYILNVVRNPATFEKFTDAAAQRGLAIEDISEELVGMHMKFQFPPCQYQQSAFVMHRLSLKH</sequence>
<dbReference type="Gene3D" id="3.40.50.150">
    <property type="entry name" value="Vaccinia Virus protein VP39"/>
    <property type="match status" value="1"/>
</dbReference>
<dbReference type="AlphaFoldDB" id="A0A8S1IKI7"/>
<dbReference type="EMBL" id="CAJHUC010000296">
    <property type="protein sequence ID" value="CAD7695027.1"/>
    <property type="molecule type" value="Genomic_DNA"/>
</dbReference>